<evidence type="ECO:0000256" key="4">
    <source>
        <dbReference type="ARBA" id="ARBA00022692"/>
    </source>
</evidence>
<dbReference type="PANTHER" id="PTHR23514">
    <property type="entry name" value="BYPASS OF STOP CODON PROTEIN 6"/>
    <property type="match status" value="1"/>
</dbReference>
<evidence type="ECO:0000256" key="5">
    <source>
        <dbReference type="ARBA" id="ARBA00022989"/>
    </source>
</evidence>
<feature type="transmembrane region" description="Helical" evidence="7">
    <location>
        <begin position="273"/>
        <end position="293"/>
    </location>
</feature>
<keyword evidence="9" id="KW-1185">Reference proteome</keyword>
<keyword evidence="4 7" id="KW-0812">Transmembrane</keyword>
<dbReference type="RefSeq" id="WP_394838002.1">
    <property type="nucleotide sequence ID" value="NZ_CP089929.1"/>
</dbReference>
<feature type="transmembrane region" description="Helical" evidence="7">
    <location>
        <begin position="242"/>
        <end position="261"/>
    </location>
</feature>
<dbReference type="Pfam" id="PF07690">
    <property type="entry name" value="MFS_1"/>
    <property type="match status" value="1"/>
</dbReference>
<feature type="transmembrane region" description="Helical" evidence="7">
    <location>
        <begin position="337"/>
        <end position="355"/>
    </location>
</feature>
<feature type="transmembrane region" description="Helical" evidence="7">
    <location>
        <begin position="50"/>
        <end position="71"/>
    </location>
</feature>
<evidence type="ECO:0008006" key="10">
    <source>
        <dbReference type="Google" id="ProtNLM"/>
    </source>
</evidence>
<feature type="transmembrane region" description="Helical" evidence="7">
    <location>
        <begin position="299"/>
        <end position="325"/>
    </location>
</feature>
<dbReference type="InterPro" id="IPR036259">
    <property type="entry name" value="MFS_trans_sf"/>
</dbReference>
<dbReference type="EMBL" id="CP089983">
    <property type="protein sequence ID" value="WXB08327.1"/>
    <property type="molecule type" value="Genomic_DNA"/>
</dbReference>
<name>A0ABZ2LC50_9BACT</name>
<protein>
    <recommendedName>
        <fullName evidence="10">MFS transporter</fullName>
    </recommendedName>
</protein>
<sequence length="394" mass="40595">MSKIEGALSRGESTRRIYAAHGVLGYLLSGFGMILPELRQDLGLGRAEVALYPSAFALGLVLVGLCGDGLLRALGAQAMRSAIGAQIGGALLLASGFGRLAGGVGALLFGLGLAIMVNFAPARFREDHGDLAPLAIAEATGMASASSVLAPLVLGASLSAGKGWHMAFVAPPLVAALPLVVRAMPAAHTREAPETRRPREAPRAPSGFFLLWLDVVLVVSVEFSVLFWAADFLQVGRQLASGTATSMVALFVSGMATGRIASTLVLRRVPRPGHVLAGSAAMATVGYAIFWQIDHTAATVLGLFATGLGVALLYPLTLGAVMASWPDHPHRAAARGALASGCAIGLAPLCLGMIADAVDLRAGMLLTPLILVAFLIRCIVREVKSPALNRGVCS</sequence>
<proteinExistence type="inferred from homology"/>
<organism evidence="8 9">
    <name type="scientific">Pendulispora rubella</name>
    <dbReference type="NCBI Taxonomy" id="2741070"/>
    <lineage>
        <taxon>Bacteria</taxon>
        <taxon>Pseudomonadati</taxon>
        <taxon>Myxococcota</taxon>
        <taxon>Myxococcia</taxon>
        <taxon>Myxococcales</taxon>
        <taxon>Sorangiineae</taxon>
        <taxon>Pendulisporaceae</taxon>
        <taxon>Pendulispora</taxon>
    </lineage>
</organism>
<comment type="subcellular location">
    <subcellularLocation>
        <location evidence="1">Endomembrane system</location>
        <topology evidence="1">Multi-pass membrane protein</topology>
    </subcellularLocation>
</comment>
<reference evidence="8" key="1">
    <citation type="submission" date="2021-12" db="EMBL/GenBank/DDBJ databases">
        <title>Discovery of the Pendulisporaceae a myxobacterial family with distinct sporulation behavior and unique specialized metabolism.</title>
        <authorList>
            <person name="Garcia R."/>
            <person name="Popoff A."/>
            <person name="Bader C.D."/>
            <person name="Loehr J."/>
            <person name="Walesch S."/>
            <person name="Walt C."/>
            <person name="Boldt J."/>
            <person name="Bunk B."/>
            <person name="Haeckl F.J.F.P.J."/>
            <person name="Gunesch A.P."/>
            <person name="Birkelbach J."/>
            <person name="Nuebel U."/>
            <person name="Pietschmann T."/>
            <person name="Bach T."/>
            <person name="Mueller R."/>
        </authorList>
    </citation>
    <scope>NUCLEOTIDE SEQUENCE</scope>
    <source>
        <strain evidence="8">MSr11367</strain>
    </source>
</reference>
<dbReference type="SUPFAM" id="SSF103473">
    <property type="entry name" value="MFS general substrate transporter"/>
    <property type="match status" value="1"/>
</dbReference>
<feature type="transmembrane region" description="Helical" evidence="7">
    <location>
        <begin position="208"/>
        <end position="230"/>
    </location>
</feature>
<dbReference type="PANTHER" id="PTHR23514:SF3">
    <property type="entry name" value="BYPASS OF STOP CODON PROTEIN 6"/>
    <property type="match status" value="1"/>
</dbReference>
<evidence type="ECO:0000313" key="9">
    <source>
        <dbReference type="Proteomes" id="UP001374803"/>
    </source>
</evidence>
<evidence type="ECO:0000256" key="7">
    <source>
        <dbReference type="SAM" id="Phobius"/>
    </source>
</evidence>
<evidence type="ECO:0000313" key="8">
    <source>
        <dbReference type="EMBL" id="WXB08327.1"/>
    </source>
</evidence>
<keyword evidence="6 7" id="KW-0472">Membrane</keyword>
<dbReference type="InterPro" id="IPR051788">
    <property type="entry name" value="MFS_Transporter"/>
</dbReference>
<evidence type="ECO:0000256" key="1">
    <source>
        <dbReference type="ARBA" id="ARBA00004127"/>
    </source>
</evidence>
<feature type="transmembrane region" description="Helical" evidence="7">
    <location>
        <begin position="361"/>
        <end position="380"/>
    </location>
</feature>
<keyword evidence="5 7" id="KW-1133">Transmembrane helix</keyword>
<accession>A0ABZ2LC50</accession>
<keyword evidence="3" id="KW-0813">Transport</keyword>
<dbReference type="InterPro" id="IPR011701">
    <property type="entry name" value="MFS"/>
</dbReference>
<dbReference type="Proteomes" id="UP001374803">
    <property type="component" value="Chromosome"/>
</dbReference>
<dbReference type="Gene3D" id="1.20.1250.20">
    <property type="entry name" value="MFS general substrate transporter like domains"/>
    <property type="match status" value="1"/>
</dbReference>
<evidence type="ECO:0000256" key="6">
    <source>
        <dbReference type="ARBA" id="ARBA00023136"/>
    </source>
</evidence>
<feature type="transmembrane region" description="Helical" evidence="7">
    <location>
        <begin position="166"/>
        <end position="187"/>
    </location>
</feature>
<evidence type="ECO:0000256" key="3">
    <source>
        <dbReference type="ARBA" id="ARBA00022448"/>
    </source>
</evidence>
<feature type="transmembrane region" description="Helical" evidence="7">
    <location>
        <begin position="18"/>
        <end position="38"/>
    </location>
</feature>
<feature type="transmembrane region" description="Helical" evidence="7">
    <location>
        <begin position="100"/>
        <end position="119"/>
    </location>
</feature>
<gene>
    <name evidence="8" type="ORF">LVJ94_13910</name>
</gene>
<comment type="similarity">
    <text evidence="2">Belongs to the major facilitator superfamily.</text>
</comment>
<evidence type="ECO:0000256" key="2">
    <source>
        <dbReference type="ARBA" id="ARBA00008335"/>
    </source>
</evidence>